<keyword evidence="3" id="KW-1185">Reference proteome</keyword>
<protein>
    <submittedName>
        <fullName evidence="2">Uncharacterized protein</fullName>
    </submittedName>
</protein>
<dbReference type="OrthoDB" id="3253416at2759"/>
<organism evidence="2 3">
    <name type="scientific">Psilocybe cyanescens</name>
    <dbReference type="NCBI Taxonomy" id="93625"/>
    <lineage>
        <taxon>Eukaryota</taxon>
        <taxon>Fungi</taxon>
        <taxon>Dikarya</taxon>
        <taxon>Basidiomycota</taxon>
        <taxon>Agaricomycotina</taxon>
        <taxon>Agaricomycetes</taxon>
        <taxon>Agaricomycetidae</taxon>
        <taxon>Agaricales</taxon>
        <taxon>Agaricineae</taxon>
        <taxon>Strophariaceae</taxon>
        <taxon>Psilocybe</taxon>
    </lineage>
</organism>
<feature type="compositionally biased region" description="Basic and acidic residues" evidence="1">
    <location>
        <begin position="109"/>
        <end position="126"/>
    </location>
</feature>
<sequence>LELIGWTYEKLVNPSKLSTSLPGLRKLLDALNDGTCKFIKLTTAQLLQHCQDHKKAIKDGSLPAPKKRQPRKDIGTKRPRATDDKENEAPASKKSRCAVSKSKSTIQEVEPKSKEVVGSDLETDIK</sequence>
<comment type="caution">
    <text evidence="2">The sequence shown here is derived from an EMBL/GenBank/DDBJ whole genome shotgun (WGS) entry which is preliminary data.</text>
</comment>
<dbReference type="Proteomes" id="UP000283269">
    <property type="component" value="Unassembled WGS sequence"/>
</dbReference>
<dbReference type="AlphaFoldDB" id="A0A409XMB3"/>
<evidence type="ECO:0000256" key="1">
    <source>
        <dbReference type="SAM" id="MobiDB-lite"/>
    </source>
</evidence>
<feature type="non-terminal residue" evidence="2">
    <location>
        <position position="1"/>
    </location>
</feature>
<evidence type="ECO:0000313" key="2">
    <source>
        <dbReference type="EMBL" id="PPQ91922.1"/>
    </source>
</evidence>
<dbReference type="EMBL" id="NHYD01001205">
    <property type="protein sequence ID" value="PPQ91922.1"/>
    <property type="molecule type" value="Genomic_DNA"/>
</dbReference>
<accession>A0A409XMB3</accession>
<gene>
    <name evidence="2" type="ORF">CVT25_001093</name>
</gene>
<name>A0A409XMB3_PSICY</name>
<reference evidence="2 3" key="1">
    <citation type="journal article" date="2018" name="Evol. Lett.">
        <title>Horizontal gene cluster transfer increased hallucinogenic mushroom diversity.</title>
        <authorList>
            <person name="Reynolds H.T."/>
            <person name="Vijayakumar V."/>
            <person name="Gluck-Thaler E."/>
            <person name="Korotkin H.B."/>
            <person name="Matheny P.B."/>
            <person name="Slot J.C."/>
        </authorList>
    </citation>
    <scope>NUCLEOTIDE SEQUENCE [LARGE SCALE GENOMIC DNA]</scope>
    <source>
        <strain evidence="2 3">2631</strain>
    </source>
</reference>
<evidence type="ECO:0000313" key="3">
    <source>
        <dbReference type="Proteomes" id="UP000283269"/>
    </source>
</evidence>
<feature type="region of interest" description="Disordered" evidence="1">
    <location>
        <begin position="55"/>
        <end position="126"/>
    </location>
</feature>
<feature type="compositionally biased region" description="Basic and acidic residues" evidence="1">
    <location>
        <begin position="71"/>
        <end position="88"/>
    </location>
</feature>
<proteinExistence type="predicted"/>
<dbReference type="InParanoid" id="A0A409XMB3"/>